<feature type="compositionally biased region" description="Basic and acidic residues" evidence="4">
    <location>
        <begin position="153"/>
        <end position="171"/>
    </location>
</feature>
<dbReference type="Gene3D" id="3.30.1320.10">
    <property type="match status" value="1"/>
</dbReference>
<evidence type="ECO:0000256" key="3">
    <source>
        <dbReference type="HAMAP-Rule" id="MF_00385"/>
    </source>
</evidence>
<dbReference type="GO" id="GO:0005737">
    <property type="term" value="C:cytoplasm"/>
    <property type="evidence" value="ECO:0007669"/>
    <property type="project" value="UniProtKB-ARBA"/>
</dbReference>
<dbReference type="Proteomes" id="UP000231581">
    <property type="component" value="Unassembled WGS sequence"/>
</dbReference>
<dbReference type="AlphaFoldDB" id="A0A2H0BUF2"/>
<evidence type="ECO:0000313" key="5">
    <source>
        <dbReference type="EMBL" id="PIP60680.1"/>
    </source>
</evidence>
<dbReference type="SUPFAM" id="SSF54565">
    <property type="entry name" value="Ribosomal protein S16"/>
    <property type="match status" value="1"/>
</dbReference>
<keyword evidence="2 3" id="KW-0687">Ribonucleoprotein</keyword>
<comment type="similarity">
    <text evidence="3">Belongs to the bacterial ribosomal protein bS16 family.</text>
</comment>
<keyword evidence="1 3" id="KW-0689">Ribosomal protein</keyword>
<sequence>MLTIKLARIGKKKAPHYRFVVIEKARDPWGRGAEIVGHYNPRTNPATIEVKEDRIKYWLSKGVQCTDTVWNLLIDQGIIQGEKRNTAKISNKRRAKLGKVAEEKKVAEETAKKKAAEEKAAATEAAQAAEAAAAAGGASKEEAPAEAAAPTEEEVKTEAPEEPKAEEKAAE</sequence>
<accession>A0A2H0BUF2</accession>
<dbReference type="InterPro" id="IPR000307">
    <property type="entry name" value="Ribosomal_bS16"/>
</dbReference>
<evidence type="ECO:0000256" key="4">
    <source>
        <dbReference type="SAM" id="MobiDB-lite"/>
    </source>
</evidence>
<evidence type="ECO:0000313" key="6">
    <source>
        <dbReference type="Proteomes" id="UP000231581"/>
    </source>
</evidence>
<protein>
    <recommendedName>
        <fullName evidence="3">Small ribosomal subunit protein bS16</fullName>
    </recommendedName>
</protein>
<dbReference type="GO" id="GO:0006412">
    <property type="term" value="P:translation"/>
    <property type="evidence" value="ECO:0007669"/>
    <property type="project" value="UniProtKB-UniRule"/>
</dbReference>
<reference evidence="5 6" key="1">
    <citation type="submission" date="2017-09" db="EMBL/GenBank/DDBJ databases">
        <title>Depth-based differentiation of microbial function through sediment-hosted aquifers and enrichment of novel symbionts in the deep terrestrial subsurface.</title>
        <authorList>
            <person name="Probst A.J."/>
            <person name="Ladd B."/>
            <person name="Jarett J.K."/>
            <person name="Geller-Mcgrath D.E."/>
            <person name="Sieber C.M."/>
            <person name="Emerson J.B."/>
            <person name="Anantharaman K."/>
            <person name="Thomas B.C."/>
            <person name="Malmstrom R."/>
            <person name="Stieglmeier M."/>
            <person name="Klingl A."/>
            <person name="Woyke T."/>
            <person name="Ryan C.M."/>
            <person name="Banfield J.F."/>
        </authorList>
    </citation>
    <scope>NUCLEOTIDE SEQUENCE [LARGE SCALE GENOMIC DNA]</scope>
    <source>
        <strain evidence="5">CG22_combo_CG10-13_8_21_14_all_47_17</strain>
    </source>
</reference>
<feature type="compositionally biased region" description="Basic and acidic residues" evidence="4">
    <location>
        <begin position="99"/>
        <end position="121"/>
    </location>
</feature>
<dbReference type="PANTHER" id="PTHR12919">
    <property type="entry name" value="30S RIBOSOMAL PROTEIN S16"/>
    <property type="match status" value="1"/>
</dbReference>
<dbReference type="GO" id="GO:0003735">
    <property type="term" value="F:structural constituent of ribosome"/>
    <property type="evidence" value="ECO:0007669"/>
    <property type="project" value="InterPro"/>
</dbReference>
<feature type="region of interest" description="Disordered" evidence="4">
    <location>
        <begin position="94"/>
        <end position="171"/>
    </location>
</feature>
<dbReference type="EMBL" id="PCSZ01000039">
    <property type="protein sequence ID" value="PIP60680.1"/>
    <property type="molecule type" value="Genomic_DNA"/>
</dbReference>
<dbReference type="InterPro" id="IPR023803">
    <property type="entry name" value="Ribosomal_bS16_dom_sf"/>
</dbReference>
<dbReference type="HAMAP" id="MF_00385">
    <property type="entry name" value="Ribosomal_bS16"/>
    <property type="match status" value="1"/>
</dbReference>
<comment type="caution">
    <text evidence="5">The sequence shown here is derived from an EMBL/GenBank/DDBJ whole genome shotgun (WGS) entry which is preliminary data.</text>
</comment>
<organism evidence="5 6">
    <name type="scientific">Candidatus Uhrbacteria bacterium CG22_combo_CG10-13_8_21_14_all_47_17</name>
    <dbReference type="NCBI Taxonomy" id="1975041"/>
    <lineage>
        <taxon>Bacteria</taxon>
        <taxon>Candidatus Uhriibacteriota</taxon>
    </lineage>
</organism>
<dbReference type="PANTHER" id="PTHR12919:SF20">
    <property type="entry name" value="SMALL RIBOSOMAL SUBUNIT PROTEIN BS16M"/>
    <property type="match status" value="1"/>
</dbReference>
<gene>
    <name evidence="3 5" type="primary">rpsP</name>
    <name evidence="5" type="ORF">COX00_01825</name>
</gene>
<dbReference type="NCBIfam" id="TIGR00002">
    <property type="entry name" value="S16"/>
    <property type="match status" value="1"/>
</dbReference>
<feature type="compositionally biased region" description="Low complexity" evidence="4">
    <location>
        <begin position="122"/>
        <end position="138"/>
    </location>
</feature>
<evidence type="ECO:0000256" key="2">
    <source>
        <dbReference type="ARBA" id="ARBA00023274"/>
    </source>
</evidence>
<dbReference type="GO" id="GO:0015935">
    <property type="term" value="C:small ribosomal subunit"/>
    <property type="evidence" value="ECO:0007669"/>
    <property type="project" value="TreeGrafter"/>
</dbReference>
<dbReference type="Pfam" id="PF00886">
    <property type="entry name" value="Ribosomal_S16"/>
    <property type="match status" value="1"/>
</dbReference>
<evidence type="ECO:0000256" key="1">
    <source>
        <dbReference type="ARBA" id="ARBA00022980"/>
    </source>
</evidence>
<name>A0A2H0BUF2_9BACT</name>
<dbReference type="PROSITE" id="PS00732">
    <property type="entry name" value="RIBOSOMAL_S16"/>
    <property type="match status" value="1"/>
</dbReference>
<proteinExistence type="inferred from homology"/>
<dbReference type="InterPro" id="IPR020592">
    <property type="entry name" value="Ribosomal_bS16_CS"/>
</dbReference>